<sequence length="79" mass="8927">MEGAFQNYGRNDDCYEKKLAPKMEKKNCFPVGPRARPVEHGSHSCKRALVPRHSAREICAVANVSRKKKSTCRIDTLPL</sequence>
<accession>A0A016UGU1</accession>
<evidence type="ECO:0000313" key="2">
    <source>
        <dbReference type="Proteomes" id="UP000024635"/>
    </source>
</evidence>
<protein>
    <submittedName>
        <fullName evidence="1">Uncharacterized protein</fullName>
    </submittedName>
</protein>
<keyword evidence="2" id="KW-1185">Reference proteome</keyword>
<comment type="caution">
    <text evidence="1">The sequence shown here is derived from an EMBL/GenBank/DDBJ whole genome shotgun (WGS) entry which is preliminary data.</text>
</comment>
<proteinExistence type="predicted"/>
<dbReference type="Proteomes" id="UP000024635">
    <property type="component" value="Unassembled WGS sequence"/>
</dbReference>
<gene>
    <name evidence="1" type="primary">Acey_s0041.g358</name>
    <name evidence="1" type="ORF">Y032_0041g358</name>
</gene>
<name>A0A016UGU1_9BILA</name>
<organism evidence="1 2">
    <name type="scientific">Ancylostoma ceylanicum</name>
    <dbReference type="NCBI Taxonomy" id="53326"/>
    <lineage>
        <taxon>Eukaryota</taxon>
        <taxon>Metazoa</taxon>
        <taxon>Ecdysozoa</taxon>
        <taxon>Nematoda</taxon>
        <taxon>Chromadorea</taxon>
        <taxon>Rhabditida</taxon>
        <taxon>Rhabditina</taxon>
        <taxon>Rhabditomorpha</taxon>
        <taxon>Strongyloidea</taxon>
        <taxon>Ancylostomatidae</taxon>
        <taxon>Ancylostomatinae</taxon>
        <taxon>Ancylostoma</taxon>
    </lineage>
</organism>
<reference evidence="2" key="1">
    <citation type="journal article" date="2015" name="Nat. Genet.">
        <title>The genome and transcriptome of the zoonotic hookworm Ancylostoma ceylanicum identify infection-specific gene families.</title>
        <authorList>
            <person name="Schwarz E.M."/>
            <person name="Hu Y."/>
            <person name="Antoshechkin I."/>
            <person name="Miller M.M."/>
            <person name="Sternberg P.W."/>
            <person name="Aroian R.V."/>
        </authorList>
    </citation>
    <scope>NUCLEOTIDE SEQUENCE</scope>
    <source>
        <strain evidence="2">HY135</strain>
    </source>
</reference>
<evidence type="ECO:0000313" key="1">
    <source>
        <dbReference type="EMBL" id="EYC14126.1"/>
    </source>
</evidence>
<dbReference type="EMBL" id="JARK01001377">
    <property type="protein sequence ID" value="EYC14126.1"/>
    <property type="molecule type" value="Genomic_DNA"/>
</dbReference>
<dbReference type="AlphaFoldDB" id="A0A016UGU1"/>